<comment type="similarity">
    <text evidence="1">Belongs to the TRAFAC class translation factor GTPase superfamily. Classic translation factor GTPase family. IF-2 subfamily.</text>
</comment>
<dbReference type="InterPro" id="IPR006847">
    <property type="entry name" value="IF2_N"/>
</dbReference>
<dbReference type="Gene3D" id="3.40.50.10050">
    <property type="entry name" value="Translation initiation factor IF- 2, domain 3"/>
    <property type="match status" value="1"/>
</dbReference>
<dbReference type="InterPro" id="IPR000795">
    <property type="entry name" value="T_Tr_GTP-bd_dom"/>
</dbReference>
<dbReference type="Gene3D" id="2.40.30.10">
    <property type="entry name" value="Translation factors"/>
    <property type="match status" value="2"/>
</dbReference>
<gene>
    <name evidence="9" type="ORF">RIEGSTA812A_PEG_843</name>
</gene>
<evidence type="ECO:0000256" key="5">
    <source>
        <dbReference type="ARBA" id="ARBA00022917"/>
    </source>
</evidence>
<dbReference type="Pfam" id="PF08364">
    <property type="entry name" value="IF2_assoc"/>
    <property type="match status" value="1"/>
</dbReference>
<dbReference type="GO" id="GO:0005829">
    <property type="term" value="C:cytosol"/>
    <property type="evidence" value="ECO:0007669"/>
    <property type="project" value="TreeGrafter"/>
</dbReference>
<evidence type="ECO:0000256" key="3">
    <source>
        <dbReference type="ARBA" id="ARBA00022540"/>
    </source>
</evidence>
<evidence type="ECO:0000256" key="4">
    <source>
        <dbReference type="ARBA" id="ARBA00022741"/>
    </source>
</evidence>
<reference evidence="9" key="1">
    <citation type="submission" date="2018-10" db="EMBL/GenBank/DDBJ databases">
        <authorList>
            <person name="Gruber-Vodicka H."/>
            <person name="Jaeckle O."/>
        </authorList>
    </citation>
    <scope>NUCLEOTIDE SEQUENCE</scope>
</reference>
<dbReference type="NCBIfam" id="TIGR00487">
    <property type="entry name" value="IF-2"/>
    <property type="match status" value="1"/>
</dbReference>
<dbReference type="SUPFAM" id="SSF50447">
    <property type="entry name" value="Translation proteins"/>
    <property type="match status" value="2"/>
</dbReference>
<keyword evidence="4" id="KW-0547">Nucleotide-binding</keyword>
<name>A0A484H745_9ZZZZ</name>
<dbReference type="NCBIfam" id="TIGR00231">
    <property type="entry name" value="small_GTP"/>
    <property type="match status" value="1"/>
</dbReference>
<dbReference type="InterPro" id="IPR053905">
    <property type="entry name" value="EF-G-like_DII"/>
</dbReference>
<dbReference type="CDD" id="cd03702">
    <property type="entry name" value="IF2_mtIF2_II"/>
    <property type="match status" value="1"/>
</dbReference>
<dbReference type="Pfam" id="PF04760">
    <property type="entry name" value="IF2_N"/>
    <property type="match status" value="1"/>
</dbReference>
<evidence type="ECO:0000313" key="9">
    <source>
        <dbReference type="EMBL" id="VBB69370.1"/>
    </source>
</evidence>
<dbReference type="InterPro" id="IPR015760">
    <property type="entry name" value="TIF_IF2"/>
</dbReference>
<dbReference type="CDD" id="cd01887">
    <property type="entry name" value="IF2_eIF5B"/>
    <property type="match status" value="1"/>
</dbReference>
<evidence type="ECO:0000256" key="7">
    <source>
        <dbReference type="SAM" id="MobiDB-lite"/>
    </source>
</evidence>
<dbReference type="PROSITE" id="PS01176">
    <property type="entry name" value="IF2"/>
    <property type="match status" value="1"/>
</dbReference>
<feature type="domain" description="Tr-type G" evidence="8">
    <location>
        <begin position="345"/>
        <end position="513"/>
    </location>
</feature>
<accession>A0A484H745</accession>
<dbReference type="GO" id="GO:0005525">
    <property type="term" value="F:GTP binding"/>
    <property type="evidence" value="ECO:0007669"/>
    <property type="project" value="UniProtKB-KW"/>
</dbReference>
<dbReference type="FunFam" id="2.40.30.10:FF:000008">
    <property type="entry name" value="Translation initiation factor IF-2"/>
    <property type="match status" value="1"/>
</dbReference>
<dbReference type="PROSITE" id="PS51722">
    <property type="entry name" value="G_TR_2"/>
    <property type="match status" value="1"/>
</dbReference>
<dbReference type="Pfam" id="PF00009">
    <property type="entry name" value="GTP_EFTU"/>
    <property type="match status" value="1"/>
</dbReference>
<evidence type="ECO:0000256" key="1">
    <source>
        <dbReference type="ARBA" id="ARBA00007733"/>
    </source>
</evidence>
<dbReference type="Pfam" id="PF22042">
    <property type="entry name" value="EF-G_D2"/>
    <property type="match status" value="1"/>
</dbReference>
<evidence type="ECO:0000256" key="2">
    <source>
        <dbReference type="ARBA" id="ARBA00022490"/>
    </source>
</evidence>
<keyword evidence="6" id="KW-0342">GTP-binding</keyword>
<dbReference type="InterPro" id="IPR013575">
    <property type="entry name" value="IF2_assoc_dom_bac"/>
</dbReference>
<sequence length="846" mass="93367">MNEKDQKLSLSPRRRLELKKTVDAGQVRQSFSHGRSKVVAVEVRKKRSIQAHVSADQGGEVHTTEDVLQAADGGGDLTAREKASRMRALKEAQQKAEAETRRRAAEEEARRKTEEEEARRRQAAAEEEKRRKAEGSRQAMERNRVPGNMAVSARENSRPEGGRKPGEEKRAGEKDSTEVLRSRVLLEEEEEEGERKKGPRTPQTRQPAAKREARRRSAKLTVTSALDDDDRSQRGRSIAALRRAQEKERRKQILQQKSNEKVVREVVIPEAITVQELANRMAERGANVIKVLMRVGVMATINQSIDADTAELVVSEFGHMSKRVADADIEEGVLGPEDMADQLVPRAPVVTVMGHVDHGKTSLLDALRQTDVVSGEAGGITQHIGAYQVALPTGQHITFIDTPGHEAFTAMRARGAKVTDIVVLVVAADDGVMPQTIEAIRHARAAGVPVVVAINKLDRPEANPERVRNDLLQHGVVLESHGGDVLSVEVSAKKRFNLERLEEAVLLQAEILDLKANPDRSAIGTIIEARVEKGRGSVATVLVQRGTLKTGDVFVGGKEWGRVRALLDDRGQRVEQAGPAVPVEVLGFQAAPDAGDDFIVVEDEMRAREIASYRQRKQRETQQVQSGRGSLQEMFARIRTGDAKELAVVIKGDVQGSVEAITNTLGKLGTTGAKIRVLHAAVGSINESDVTLAKASQALIIGFNVRANPQAREMARRDGVDIRYYSVIYNVADDVRAVLSGMLEPTYREKFLGYAEIRQVFTISRVGKVAGCMVTEGLIRRGAKIRLLRDNVVVHEGNLLQLKRFKEDIREVRAGFDCGVCLENYHDIRDNDMVECYEMEKVATVL</sequence>
<protein>
    <submittedName>
        <fullName evidence="9">Translation initiation factor 2</fullName>
    </submittedName>
</protein>
<dbReference type="InterPro" id="IPR023115">
    <property type="entry name" value="TIF_IF2_dom3"/>
</dbReference>
<dbReference type="SUPFAM" id="SSF52540">
    <property type="entry name" value="P-loop containing nucleoside triphosphate hydrolases"/>
    <property type="match status" value="1"/>
</dbReference>
<keyword evidence="3 9" id="KW-0396">Initiation factor</keyword>
<dbReference type="GO" id="GO:0003924">
    <property type="term" value="F:GTPase activity"/>
    <property type="evidence" value="ECO:0007669"/>
    <property type="project" value="InterPro"/>
</dbReference>
<keyword evidence="2" id="KW-0963">Cytoplasm</keyword>
<dbReference type="SUPFAM" id="SSF52156">
    <property type="entry name" value="Initiation factor IF2/eIF5b, domain 3"/>
    <property type="match status" value="1"/>
</dbReference>
<dbReference type="InterPro" id="IPR027417">
    <property type="entry name" value="P-loop_NTPase"/>
</dbReference>
<feature type="compositionally biased region" description="Basic and acidic residues" evidence="7">
    <location>
        <begin position="78"/>
        <end position="144"/>
    </location>
</feature>
<dbReference type="CDD" id="cd03692">
    <property type="entry name" value="mtIF2_IVc"/>
    <property type="match status" value="1"/>
</dbReference>
<dbReference type="InterPro" id="IPR036925">
    <property type="entry name" value="TIF_IF2_dom3_sf"/>
</dbReference>
<dbReference type="InterPro" id="IPR009000">
    <property type="entry name" value="Transl_B-barrel_sf"/>
</dbReference>
<dbReference type="FunFam" id="3.40.50.300:FF:000019">
    <property type="entry name" value="Translation initiation factor IF-2"/>
    <property type="match status" value="1"/>
</dbReference>
<dbReference type="Gene3D" id="3.40.50.300">
    <property type="entry name" value="P-loop containing nucleotide triphosphate hydrolases"/>
    <property type="match status" value="1"/>
</dbReference>
<dbReference type="InterPro" id="IPR005225">
    <property type="entry name" value="Small_GTP-bd"/>
</dbReference>
<dbReference type="HAMAP" id="MF_00100_B">
    <property type="entry name" value="IF_2_B"/>
    <property type="match status" value="1"/>
</dbReference>
<dbReference type="PANTHER" id="PTHR43381:SF5">
    <property type="entry name" value="TR-TYPE G DOMAIN-CONTAINING PROTEIN"/>
    <property type="match status" value="1"/>
</dbReference>
<feature type="region of interest" description="Disordered" evidence="7">
    <location>
        <begin position="51"/>
        <end position="236"/>
    </location>
</feature>
<dbReference type="AlphaFoldDB" id="A0A484H745"/>
<feature type="compositionally biased region" description="Basic and acidic residues" evidence="7">
    <location>
        <begin position="155"/>
        <end position="186"/>
    </location>
</feature>
<dbReference type="InterPro" id="IPR000178">
    <property type="entry name" value="TF_IF2_bacterial-like"/>
</dbReference>
<organism evidence="9">
    <name type="scientific">invertebrate metagenome</name>
    <dbReference type="NCBI Taxonomy" id="1711999"/>
    <lineage>
        <taxon>unclassified sequences</taxon>
        <taxon>metagenomes</taxon>
        <taxon>organismal metagenomes</taxon>
    </lineage>
</organism>
<evidence type="ECO:0000256" key="6">
    <source>
        <dbReference type="ARBA" id="ARBA00023134"/>
    </source>
</evidence>
<dbReference type="FunFam" id="2.40.30.10:FF:000007">
    <property type="entry name" value="Translation initiation factor IF-2"/>
    <property type="match status" value="1"/>
</dbReference>
<dbReference type="GO" id="GO:0003743">
    <property type="term" value="F:translation initiation factor activity"/>
    <property type="evidence" value="ECO:0007669"/>
    <property type="project" value="UniProtKB-KW"/>
</dbReference>
<dbReference type="FunFam" id="3.40.50.10050:FF:000001">
    <property type="entry name" value="Translation initiation factor IF-2"/>
    <property type="match status" value="1"/>
</dbReference>
<dbReference type="Pfam" id="PF11987">
    <property type="entry name" value="IF-2"/>
    <property type="match status" value="1"/>
</dbReference>
<evidence type="ECO:0000259" key="8">
    <source>
        <dbReference type="PROSITE" id="PS51722"/>
    </source>
</evidence>
<dbReference type="EMBL" id="LR026963">
    <property type="protein sequence ID" value="VBB69370.1"/>
    <property type="molecule type" value="Genomic_DNA"/>
</dbReference>
<keyword evidence="5" id="KW-0648">Protein biosynthesis</keyword>
<dbReference type="InterPro" id="IPR044145">
    <property type="entry name" value="IF2_II"/>
</dbReference>
<proteinExistence type="inferred from homology"/>
<dbReference type="PANTHER" id="PTHR43381">
    <property type="entry name" value="TRANSLATION INITIATION FACTOR IF-2-RELATED"/>
    <property type="match status" value="1"/>
</dbReference>